<keyword evidence="3" id="KW-1185">Reference proteome</keyword>
<feature type="region of interest" description="Disordered" evidence="1">
    <location>
        <begin position="74"/>
        <end position="111"/>
    </location>
</feature>
<feature type="region of interest" description="Disordered" evidence="1">
    <location>
        <begin position="284"/>
        <end position="313"/>
    </location>
</feature>
<feature type="compositionally biased region" description="Basic and acidic residues" evidence="1">
    <location>
        <begin position="154"/>
        <end position="191"/>
    </location>
</feature>
<feature type="compositionally biased region" description="Polar residues" evidence="1">
    <location>
        <begin position="292"/>
        <end position="304"/>
    </location>
</feature>
<feature type="region of interest" description="Disordered" evidence="1">
    <location>
        <begin position="151"/>
        <end position="235"/>
    </location>
</feature>
<accession>A0ABQ5GIM1</accession>
<evidence type="ECO:0000313" key="3">
    <source>
        <dbReference type="Proteomes" id="UP001151760"/>
    </source>
</evidence>
<organism evidence="2 3">
    <name type="scientific">Tanacetum coccineum</name>
    <dbReference type="NCBI Taxonomy" id="301880"/>
    <lineage>
        <taxon>Eukaryota</taxon>
        <taxon>Viridiplantae</taxon>
        <taxon>Streptophyta</taxon>
        <taxon>Embryophyta</taxon>
        <taxon>Tracheophyta</taxon>
        <taxon>Spermatophyta</taxon>
        <taxon>Magnoliopsida</taxon>
        <taxon>eudicotyledons</taxon>
        <taxon>Gunneridae</taxon>
        <taxon>Pentapetalae</taxon>
        <taxon>asterids</taxon>
        <taxon>campanulids</taxon>
        <taxon>Asterales</taxon>
        <taxon>Asteraceae</taxon>
        <taxon>Asteroideae</taxon>
        <taxon>Anthemideae</taxon>
        <taxon>Anthemidinae</taxon>
        <taxon>Tanacetum</taxon>
    </lineage>
</organism>
<dbReference type="EMBL" id="BQNB010018527">
    <property type="protein sequence ID" value="GJT75411.1"/>
    <property type="molecule type" value="Genomic_DNA"/>
</dbReference>
<reference evidence="2" key="2">
    <citation type="submission" date="2022-01" db="EMBL/GenBank/DDBJ databases">
        <authorList>
            <person name="Yamashiro T."/>
            <person name="Shiraishi A."/>
            <person name="Satake H."/>
            <person name="Nakayama K."/>
        </authorList>
    </citation>
    <scope>NUCLEOTIDE SEQUENCE</scope>
</reference>
<feature type="compositionally biased region" description="Pro residues" evidence="1">
    <location>
        <begin position="345"/>
        <end position="363"/>
    </location>
</feature>
<sequence>MKNGTVCKQNESTVFLKEREQYFKIQDLKAQLQDKNISISELKKLIKKMKGKGVDTNFEKQSILGKPPLQAIRNQPVKKDAQSHKTTKRYMPVEKKSDSKKHGRQIPIGQKFSTNKSSVVYLKTTPPISGLTWKHTGRIFTYVGLRCYTDDNDDNMHDDDKADNKTDDNDDNMHDDDKADSKRIESDKDENPELTQSHAEQEDEEDESERVHTPPEFVSTYDEEKMNEEEEADAEELYRDLNLNLRKEDAEMTDTDQGGAEQTNVSQESGFEQVEEDAHVRLTTVHDKQKTDGTVQSSSMSSDFTSKHLNLDNTPPPENVIASLMDTTITIPVTATPEVASTTVPLPPSSFNPPPQQTTPTPIPTTSEATTSFPALPDFSSVFKFNERVTSLETTLSEMKQVGQYAKALSSIPAIVDGYISNQLQEAIQKAIQSHNAECREEALHDKKEYIDLVDTSVRTIISEEVKTQLPYILPKVVSDFATPIIEKTVIESIEVVVLAMSFSQHKSTYEANELYDALIKSYNTDKDLFDSYGEVFSVKRGRDETNKDQDPFAGSDRGMKRRKTSKEGELSKDSRSKEKKSSSTSKDTSHSQHKSFGKSAHAEEPSTCKRRTELEYHFEECFKAINERLDWHNPEGQQYPFDLCKPLPLIQDSRGRQVIPKDYFIKNDLEYLKGGSLSRKYSTSVTKSKAATYEGIPNWGLKCQRFYGYATNRTSSKDVYSRRRIITVTRLKIMKWYDYGHLDEIEVRQDDQKLYTFKEGIESYQKNLNLTRPDKFRSGLRKRTAYTAYSDSQGLIYMDRNIKNRLMRTDELHKFSDGTLNDVQTALQDIALGLRMDYLSKKN</sequence>
<proteinExistence type="predicted"/>
<evidence type="ECO:0000313" key="2">
    <source>
        <dbReference type="EMBL" id="GJT75411.1"/>
    </source>
</evidence>
<evidence type="ECO:0000256" key="1">
    <source>
        <dbReference type="SAM" id="MobiDB-lite"/>
    </source>
</evidence>
<feature type="region of interest" description="Disordered" evidence="1">
    <location>
        <begin position="341"/>
        <end position="369"/>
    </location>
</feature>
<comment type="caution">
    <text evidence="2">The sequence shown here is derived from an EMBL/GenBank/DDBJ whole genome shotgun (WGS) entry which is preliminary data.</text>
</comment>
<dbReference type="Proteomes" id="UP001151760">
    <property type="component" value="Unassembled WGS sequence"/>
</dbReference>
<name>A0ABQ5GIM1_9ASTR</name>
<feature type="compositionally biased region" description="Basic and acidic residues" evidence="1">
    <location>
        <begin position="566"/>
        <end position="582"/>
    </location>
</feature>
<gene>
    <name evidence="2" type="ORF">Tco_1042136</name>
</gene>
<feature type="compositionally biased region" description="Acidic residues" evidence="1">
    <location>
        <begin position="225"/>
        <end position="235"/>
    </location>
</feature>
<reference evidence="2" key="1">
    <citation type="journal article" date="2022" name="Int. J. Mol. Sci.">
        <title>Draft Genome of Tanacetum Coccineum: Genomic Comparison of Closely Related Tanacetum-Family Plants.</title>
        <authorList>
            <person name="Yamashiro T."/>
            <person name="Shiraishi A."/>
            <person name="Nakayama K."/>
            <person name="Satake H."/>
        </authorList>
    </citation>
    <scope>NUCLEOTIDE SEQUENCE</scope>
</reference>
<feature type="region of interest" description="Disordered" evidence="1">
    <location>
        <begin position="544"/>
        <end position="605"/>
    </location>
</feature>
<protein>
    <submittedName>
        <fullName evidence="2">Uncharacterized protein</fullName>
    </submittedName>
</protein>